<protein>
    <submittedName>
        <fullName evidence="2">NERD domain-containing protein</fullName>
    </submittedName>
</protein>
<gene>
    <name evidence="2" type="ORF">EJA10_17795</name>
</gene>
<dbReference type="Pfam" id="PF08378">
    <property type="entry name" value="NERD"/>
    <property type="match status" value="1"/>
</dbReference>
<reference evidence="3" key="1">
    <citation type="submission" date="2018-12" db="EMBL/GenBank/DDBJ databases">
        <title>Bacillus chawlae sp. nov., Bacillus glennii sp. nov., and Bacillus saganii sp. nov. Isolated from the Vehicle Assembly Building at Kennedy Space Center where the Viking Spacecraft were Assembled.</title>
        <authorList>
            <person name="Seuylemezian A."/>
            <person name="Vaishampayan P."/>
        </authorList>
    </citation>
    <scope>NUCLEOTIDE SEQUENCE [LARGE SCALE GENOMIC DNA]</scope>
    <source>
        <strain evidence="3">DSM 13966</strain>
    </source>
</reference>
<evidence type="ECO:0000313" key="3">
    <source>
        <dbReference type="Proteomes" id="UP000279911"/>
    </source>
</evidence>
<proteinExistence type="predicted"/>
<dbReference type="PROSITE" id="PS50965">
    <property type="entry name" value="NERD"/>
    <property type="match status" value="1"/>
</dbReference>
<dbReference type="InterPro" id="IPR011528">
    <property type="entry name" value="NERD"/>
</dbReference>
<sequence>MIGKKREYPQDILILEAVSRRFPQKRAELEKKLYRKRAGYKGETILDYHLAQIDHSEMVILHDLRIPINATHFQIDTLILTSCFILIIDSKYLAGTLIFLPEFDQMLRIQNDIEESFPDPILQAKTQVSQLRTYLKKHHYTPPPLEHLVAISNSQSIIKNPTNNREVSSRVFRSSSVAFKIPPFYQKHTNCHLTQNDLKKISRQLVKSHEPFLPDIHSMSLPFDQILQGVQCIACEVFGMDYHQGKWHCRSCGHNSADAHIQALKDYFLIFGPEITNKQFREFMKINSPSTAKRILASIDLVCTGTNKGRTYSPAKRFFD</sequence>
<dbReference type="AlphaFoldDB" id="A0A3R9FCS2"/>
<name>A0A3R9FCS2_9BACI</name>
<feature type="domain" description="NERD" evidence="1">
    <location>
        <begin position="38"/>
        <end position="154"/>
    </location>
</feature>
<evidence type="ECO:0000313" key="2">
    <source>
        <dbReference type="EMBL" id="RSD25120.1"/>
    </source>
</evidence>
<evidence type="ECO:0000259" key="1">
    <source>
        <dbReference type="PROSITE" id="PS50965"/>
    </source>
</evidence>
<dbReference type="RefSeq" id="WP_125481377.1">
    <property type="nucleotide sequence ID" value="NZ_RSFW01000020.1"/>
</dbReference>
<dbReference type="Proteomes" id="UP000279911">
    <property type="component" value="Unassembled WGS sequence"/>
</dbReference>
<dbReference type="OrthoDB" id="569879at2"/>
<accession>A0A3R9FCS2</accession>
<organism evidence="2 3">
    <name type="scientific">Mesobacillus subterraneus</name>
    <dbReference type="NCBI Taxonomy" id="285983"/>
    <lineage>
        <taxon>Bacteria</taxon>
        <taxon>Bacillati</taxon>
        <taxon>Bacillota</taxon>
        <taxon>Bacilli</taxon>
        <taxon>Bacillales</taxon>
        <taxon>Bacillaceae</taxon>
        <taxon>Mesobacillus</taxon>
    </lineage>
</organism>
<dbReference type="EMBL" id="RSFW01000020">
    <property type="protein sequence ID" value="RSD25120.1"/>
    <property type="molecule type" value="Genomic_DNA"/>
</dbReference>
<comment type="caution">
    <text evidence="2">The sequence shown here is derived from an EMBL/GenBank/DDBJ whole genome shotgun (WGS) entry which is preliminary data.</text>
</comment>